<organism evidence="1 2">
    <name type="scientific">Geodia barretti</name>
    <name type="common">Barrett's horny sponge</name>
    <dbReference type="NCBI Taxonomy" id="519541"/>
    <lineage>
        <taxon>Eukaryota</taxon>
        <taxon>Metazoa</taxon>
        <taxon>Porifera</taxon>
        <taxon>Demospongiae</taxon>
        <taxon>Heteroscleromorpha</taxon>
        <taxon>Tetractinellida</taxon>
        <taxon>Astrophorina</taxon>
        <taxon>Geodiidae</taxon>
        <taxon>Geodia</taxon>
    </lineage>
</organism>
<evidence type="ECO:0000313" key="2">
    <source>
        <dbReference type="Proteomes" id="UP001174909"/>
    </source>
</evidence>
<evidence type="ECO:0000313" key="1">
    <source>
        <dbReference type="EMBL" id="CAI8019923.1"/>
    </source>
</evidence>
<dbReference type="AlphaFoldDB" id="A0AA35RZP8"/>
<dbReference type="EMBL" id="CASHTH010001787">
    <property type="protein sequence ID" value="CAI8019923.1"/>
    <property type="molecule type" value="Genomic_DNA"/>
</dbReference>
<name>A0AA35RZP8_GEOBA</name>
<proteinExistence type="predicted"/>
<keyword evidence="2" id="KW-1185">Reference proteome</keyword>
<reference evidence="1" key="1">
    <citation type="submission" date="2023-03" db="EMBL/GenBank/DDBJ databases">
        <authorList>
            <person name="Steffen K."/>
            <person name="Cardenas P."/>
        </authorList>
    </citation>
    <scope>NUCLEOTIDE SEQUENCE</scope>
</reference>
<sequence>MITMQILVSPEPVKQEDAFFFQSSHCHTEEQNNSIFNTTPHFVSPAKILSEII</sequence>
<accession>A0AA35RZP8</accession>
<comment type="caution">
    <text evidence="1">The sequence shown here is derived from an EMBL/GenBank/DDBJ whole genome shotgun (WGS) entry which is preliminary data.</text>
</comment>
<dbReference type="Proteomes" id="UP001174909">
    <property type="component" value="Unassembled WGS sequence"/>
</dbReference>
<protein>
    <submittedName>
        <fullName evidence="1">Uncharacterized protein</fullName>
    </submittedName>
</protein>
<gene>
    <name evidence="1" type="ORF">GBAR_LOCUS11931</name>
</gene>